<keyword evidence="1" id="KW-0433">Leucine-rich repeat</keyword>
<dbReference type="STRING" id="37653.A0A0L8IF32"/>
<protein>
    <recommendedName>
        <fullName evidence="6">LRRNT domain-containing protein</fullName>
    </recommendedName>
</protein>
<gene>
    <name evidence="5" type="ORF">OCBIM_22008000mg</name>
</gene>
<dbReference type="PANTHER" id="PTHR24369:SF210">
    <property type="entry name" value="CHAOPTIN-RELATED"/>
    <property type="match status" value="1"/>
</dbReference>
<dbReference type="InterPro" id="IPR001611">
    <property type="entry name" value="Leu-rich_rpt"/>
</dbReference>
<evidence type="ECO:0000256" key="2">
    <source>
        <dbReference type="ARBA" id="ARBA00022729"/>
    </source>
</evidence>
<dbReference type="GO" id="GO:0005886">
    <property type="term" value="C:plasma membrane"/>
    <property type="evidence" value="ECO:0007669"/>
    <property type="project" value="TreeGrafter"/>
</dbReference>
<dbReference type="InterPro" id="IPR032675">
    <property type="entry name" value="LRR_dom_sf"/>
</dbReference>
<evidence type="ECO:0008006" key="6">
    <source>
        <dbReference type="Google" id="ProtNLM"/>
    </source>
</evidence>
<reference evidence="5" key="1">
    <citation type="submission" date="2015-07" db="EMBL/GenBank/DDBJ databases">
        <title>MeaNS - Measles Nucleotide Surveillance Program.</title>
        <authorList>
            <person name="Tran T."/>
            <person name="Druce J."/>
        </authorList>
    </citation>
    <scope>NUCLEOTIDE SEQUENCE</scope>
    <source>
        <strain evidence="5">UCB-OBI-ISO-001</strain>
        <tissue evidence="5">Gonad</tissue>
    </source>
</reference>
<accession>A0A0L8IF32</accession>
<dbReference type="EMBL" id="KQ415849">
    <property type="protein sequence ID" value="KOG00096.1"/>
    <property type="molecule type" value="Genomic_DNA"/>
</dbReference>
<dbReference type="PROSITE" id="PS51450">
    <property type="entry name" value="LRR"/>
    <property type="match status" value="2"/>
</dbReference>
<proteinExistence type="predicted"/>
<evidence type="ECO:0000256" key="3">
    <source>
        <dbReference type="ARBA" id="ARBA00022737"/>
    </source>
</evidence>
<name>A0A0L8IF32_OCTBM</name>
<dbReference type="PANTHER" id="PTHR24369">
    <property type="entry name" value="ANTIGEN BSP, PUTATIVE-RELATED"/>
    <property type="match status" value="1"/>
</dbReference>
<dbReference type="PRINTS" id="PR00019">
    <property type="entry name" value="LEURICHRPT"/>
</dbReference>
<keyword evidence="2 4" id="KW-0732">Signal</keyword>
<feature type="chain" id="PRO_5005584366" description="LRRNT domain-containing protein" evidence="4">
    <location>
        <begin position="27"/>
        <end position="136"/>
    </location>
</feature>
<dbReference type="InterPro" id="IPR003591">
    <property type="entry name" value="Leu-rich_rpt_typical-subtyp"/>
</dbReference>
<evidence type="ECO:0000256" key="1">
    <source>
        <dbReference type="ARBA" id="ARBA00022614"/>
    </source>
</evidence>
<dbReference type="OrthoDB" id="1055097at2759"/>
<dbReference type="SMART" id="SM00365">
    <property type="entry name" value="LRR_SD22"/>
    <property type="match status" value="2"/>
</dbReference>
<evidence type="ECO:0000256" key="4">
    <source>
        <dbReference type="SAM" id="SignalP"/>
    </source>
</evidence>
<dbReference type="Pfam" id="PF13855">
    <property type="entry name" value="LRR_8"/>
    <property type="match status" value="1"/>
</dbReference>
<dbReference type="FunFam" id="3.80.10.10:FF:000082">
    <property type="entry name" value="Leucine-rich repeat-containing 24"/>
    <property type="match status" value="1"/>
</dbReference>
<feature type="signal peptide" evidence="4">
    <location>
        <begin position="1"/>
        <end position="26"/>
    </location>
</feature>
<dbReference type="AlphaFoldDB" id="A0A0L8IF32"/>
<dbReference type="SMART" id="SM00369">
    <property type="entry name" value="LRR_TYP"/>
    <property type="match status" value="3"/>
</dbReference>
<organism evidence="5">
    <name type="scientific">Octopus bimaculoides</name>
    <name type="common">California two-spotted octopus</name>
    <dbReference type="NCBI Taxonomy" id="37653"/>
    <lineage>
        <taxon>Eukaryota</taxon>
        <taxon>Metazoa</taxon>
        <taxon>Spiralia</taxon>
        <taxon>Lophotrochozoa</taxon>
        <taxon>Mollusca</taxon>
        <taxon>Cephalopoda</taxon>
        <taxon>Coleoidea</taxon>
        <taxon>Octopodiformes</taxon>
        <taxon>Octopoda</taxon>
        <taxon>Incirrata</taxon>
        <taxon>Octopodidae</taxon>
        <taxon>Octopus</taxon>
    </lineage>
</organism>
<sequence>MLSQIIPFRLTFVLILYMRLLLETHAVPTICQTCTCRGSSINITCKNRGLISVPQTIPPDVVSLDLSQNEITTIKKESFQGLSNLKHLWLHDNKITNINEGSFQSISNLKDLDLSQNEIRNIEEGYFKNLSNLVNL</sequence>
<dbReference type="SUPFAM" id="SSF52058">
    <property type="entry name" value="L domain-like"/>
    <property type="match status" value="1"/>
</dbReference>
<evidence type="ECO:0000313" key="5">
    <source>
        <dbReference type="EMBL" id="KOG00096.1"/>
    </source>
</evidence>
<dbReference type="InterPro" id="IPR050541">
    <property type="entry name" value="LRR_TM_domain-containing"/>
</dbReference>
<keyword evidence="3" id="KW-0677">Repeat</keyword>
<dbReference type="Gene3D" id="3.80.10.10">
    <property type="entry name" value="Ribonuclease Inhibitor"/>
    <property type="match status" value="1"/>
</dbReference>